<dbReference type="PANTHER" id="PTHR38599">
    <property type="entry name" value="CUPIN DOMAIN PROTEIN (AFU_ORTHOLOGUE AFUA_3G13620)"/>
    <property type="match status" value="1"/>
</dbReference>
<gene>
    <name evidence="2" type="ORF">SAMN05216215_10239</name>
</gene>
<dbReference type="InterPro" id="IPR011051">
    <property type="entry name" value="RmlC_Cupin_sf"/>
</dbReference>
<dbReference type="InterPro" id="IPR013096">
    <property type="entry name" value="Cupin_2"/>
</dbReference>
<reference evidence="3" key="1">
    <citation type="submission" date="2016-10" db="EMBL/GenBank/DDBJ databases">
        <authorList>
            <person name="Varghese N."/>
            <person name="Submissions S."/>
        </authorList>
    </citation>
    <scope>NUCLEOTIDE SEQUENCE [LARGE SCALE GENOMIC DNA]</scope>
    <source>
        <strain evidence="3">CGMCC 4.3530</strain>
    </source>
</reference>
<dbReference type="RefSeq" id="WP_093268867.1">
    <property type="nucleotide sequence ID" value="NZ_FNOK01000023.1"/>
</dbReference>
<dbReference type="EMBL" id="FNOK01000023">
    <property type="protein sequence ID" value="SDY27312.1"/>
    <property type="molecule type" value="Genomic_DNA"/>
</dbReference>
<keyword evidence="3" id="KW-1185">Reference proteome</keyword>
<evidence type="ECO:0000313" key="2">
    <source>
        <dbReference type="EMBL" id="SDY27312.1"/>
    </source>
</evidence>
<dbReference type="Gene3D" id="2.60.120.10">
    <property type="entry name" value="Jelly Rolls"/>
    <property type="match status" value="1"/>
</dbReference>
<organism evidence="2 3">
    <name type="scientific">Saccharopolyspora shandongensis</name>
    <dbReference type="NCBI Taxonomy" id="418495"/>
    <lineage>
        <taxon>Bacteria</taxon>
        <taxon>Bacillati</taxon>
        <taxon>Actinomycetota</taxon>
        <taxon>Actinomycetes</taxon>
        <taxon>Pseudonocardiales</taxon>
        <taxon>Pseudonocardiaceae</taxon>
        <taxon>Saccharopolyspora</taxon>
    </lineage>
</organism>
<name>A0A1H3II31_9PSEU</name>
<evidence type="ECO:0000313" key="3">
    <source>
        <dbReference type="Proteomes" id="UP000199529"/>
    </source>
</evidence>
<dbReference type="InterPro" id="IPR014710">
    <property type="entry name" value="RmlC-like_jellyroll"/>
</dbReference>
<dbReference type="OrthoDB" id="4270834at2"/>
<dbReference type="PANTHER" id="PTHR38599:SF1">
    <property type="entry name" value="CUPIN DOMAIN PROTEIN (AFU_ORTHOLOGUE AFUA_3G13620)"/>
    <property type="match status" value="1"/>
</dbReference>
<accession>A0A1H3II31</accession>
<feature type="domain" description="Cupin type-2" evidence="1">
    <location>
        <begin position="43"/>
        <end position="114"/>
    </location>
</feature>
<sequence length="145" mass="15965">MSDIESTTAGQKPRSDAWQSALTVVQEAEPPFIPEGAHAMTVVVEFPPGDPGTPAHRHPGPAFGYVLDGEMVFELEGEPARVVRAGEAFWEPGGDLIHYQDGNNRDDVPVRFTVTMLCEPGKPMLTLVDEEELVRRENRRAPRTS</sequence>
<dbReference type="AlphaFoldDB" id="A0A1H3II31"/>
<dbReference type="SUPFAM" id="SSF51182">
    <property type="entry name" value="RmlC-like cupins"/>
    <property type="match status" value="1"/>
</dbReference>
<protein>
    <submittedName>
        <fullName evidence="2">Cupin domain-containing protein</fullName>
    </submittedName>
</protein>
<dbReference type="CDD" id="cd02234">
    <property type="entry name" value="cupin_BLR7677-like"/>
    <property type="match status" value="1"/>
</dbReference>
<proteinExistence type="predicted"/>
<dbReference type="Proteomes" id="UP000199529">
    <property type="component" value="Unassembled WGS sequence"/>
</dbReference>
<dbReference type="STRING" id="418495.SAMN05216215_10239"/>
<dbReference type="Pfam" id="PF07883">
    <property type="entry name" value="Cupin_2"/>
    <property type="match status" value="1"/>
</dbReference>
<evidence type="ECO:0000259" key="1">
    <source>
        <dbReference type="Pfam" id="PF07883"/>
    </source>
</evidence>